<dbReference type="OrthoDB" id="6152242at2759"/>
<evidence type="ECO:0000256" key="1">
    <source>
        <dbReference type="SAM" id="MobiDB-lite"/>
    </source>
</evidence>
<dbReference type="PANTHER" id="PTHR21505:SF8">
    <property type="entry name" value="DPT-YFP REPRESSOR BY OVEREXPRESSION, ISOFORM D-RELATED"/>
    <property type="match status" value="1"/>
</dbReference>
<feature type="compositionally biased region" description="Low complexity" evidence="1">
    <location>
        <begin position="238"/>
        <end position="254"/>
    </location>
</feature>
<evidence type="ECO:0000313" key="3">
    <source>
        <dbReference type="EMBL" id="CAH1959385.1"/>
    </source>
</evidence>
<dbReference type="SMART" id="SM00595">
    <property type="entry name" value="MADF"/>
    <property type="match status" value="1"/>
</dbReference>
<dbReference type="EMBL" id="CAKOFQ010006681">
    <property type="protein sequence ID" value="CAH1959385.1"/>
    <property type="molecule type" value="Genomic_DNA"/>
</dbReference>
<evidence type="ECO:0000259" key="2">
    <source>
        <dbReference type="PROSITE" id="PS51029"/>
    </source>
</evidence>
<feature type="compositionally biased region" description="Polar residues" evidence="1">
    <location>
        <begin position="200"/>
        <end position="209"/>
    </location>
</feature>
<dbReference type="Proteomes" id="UP001152888">
    <property type="component" value="Unassembled WGS sequence"/>
</dbReference>
<dbReference type="InterPro" id="IPR006578">
    <property type="entry name" value="MADF-dom"/>
</dbReference>
<keyword evidence="4" id="KW-1185">Reference proteome</keyword>
<feature type="compositionally biased region" description="Acidic residues" evidence="1">
    <location>
        <begin position="210"/>
        <end position="222"/>
    </location>
</feature>
<name>A0A9P0NYI3_ACAOB</name>
<feature type="region of interest" description="Disordered" evidence="1">
    <location>
        <begin position="200"/>
        <end position="254"/>
    </location>
</feature>
<gene>
    <name evidence="3" type="ORF">ACAOBT_LOCUS3157</name>
</gene>
<protein>
    <recommendedName>
        <fullName evidence="2">MADF domain-containing protein</fullName>
    </recommendedName>
</protein>
<dbReference type="PROSITE" id="PS51029">
    <property type="entry name" value="MADF"/>
    <property type="match status" value="1"/>
</dbReference>
<proteinExistence type="predicted"/>
<accession>A0A9P0NYI3</accession>
<organism evidence="3 4">
    <name type="scientific">Acanthoscelides obtectus</name>
    <name type="common">Bean weevil</name>
    <name type="synonym">Bruchus obtectus</name>
    <dbReference type="NCBI Taxonomy" id="200917"/>
    <lineage>
        <taxon>Eukaryota</taxon>
        <taxon>Metazoa</taxon>
        <taxon>Ecdysozoa</taxon>
        <taxon>Arthropoda</taxon>
        <taxon>Hexapoda</taxon>
        <taxon>Insecta</taxon>
        <taxon>Pterygota</taxon>
        <taxon>Neoptera</taxon>
        <taxon>Endopterygota</taxon>
        <taxon>Coleoptera</taxon>
        <taxon>Polyphaga</taxon>
        <taxon>Cucujiformia</taxon>
        <taxon>Chrysomeloidea</taxon>
        <taxon>Chrysomelidae</taxon>
        <taxon>Bruchinae</taxon>
        <taxon>Bruchini</taxon>
        <taxon>Acanthoscelides</taxon>
    </lineage>
</organism>
<evidence type="ECO:0000313" key="4">
    <source>
        <dbReference type="Proteomes" id="UP001152888"/>
    </source>
</evidence>
<dbReference type="Pfam" id="PF10545">
    <property type="entry name" value="MADF_DNA_bdg"/>
    <property type="match status" value="1"/>
</dbReference>
<reference evidence="3" key="1">
    <citation type="submission" date="2022-03" db="EMBL/GenBank/DDBJ databases">
        <authorList>
            <person name="Sayadi A."/>
        </authorList>
    </citation>
    <scope>NUCLEOTIDE SEQUENCE</scope>
</reference>
<feature type="domain" description="MADF" evidence="2">
    <location>
        <begin position="101"/>
        <end position="199"/>
    </location>
</feature>
<dbReference type="PANTHER" id="PTHR21505">
    <property type="entry name" value="MADF DOMAIN-CONTAINING PROTEIN-RELATED"/>
    <property type="match status" value="1"/>
</dbReference>
<comment type="caution">
    <text evidence="3">The sequence shown here is derived from an EMBL/GenBank/DDBJ whole genome shotgun (WGS) entry which is preliminary data.</text>
</comment>
<dbReference type="AlphaFoldDB" id="A0A9P0NYI3"/>
<sequence length="268" mass="30407">MSYILSVGIELIISTNRSTNTLELLSRKLYHLICRSQQLFLSHSVFGTLDITVDDDTLSDVLDPSSPDVGRASSPSWEWGRSVDAPMADAPKQTHREFLTEFIDLYQSFTWLRRVKSKEHSDRNKKDLAYIELVKKYQEFDPSTDRNTVVKKINALRTVYKKELAKVYKSEKSGTGADDIYKPTLWYFDLLHFFRDQDSARPNTSTMSDADQETQQDEDSEPTDLPHSQEGDQALPTSGDDGSSTSLSVSSSTVISRVPKTLCKRKSF</sequence>